<evidence type="ECO:0000256" key="4">
    <source>
        <dbReference type="RuleBase" id="RU003651"/>
    </source>
</evidence>
<gene>
    <name evidence="6" type="ORF">SAMN05444390_10419</name>
</gene>
<dbReference type="SUPFAM" id="SSF52540">
    <property type="entry name" value="P-loop containing nucleoside triphosphate hydrolases"/>
    <property type="match status" value="2"/>
</dbReference>
<keyword evidence="4" id="KW-0547">Nucleotide-binding</keyword>
<dbReference type="Pfam" id="PF00004">
    <property type="entry name" value="AAA"/>
    <property type="match status" value="1"/>
</dbReference>
<dbReference type="GO" id="GO:0016887">
    <property type="term" value="F:ATP hydrolysis activity"/>
    <property type="evidence" value="ECO:0007669"/>
    <property type="project" value="InterPro"/>
</dbReference>
<feature type="domain" description="AAA+ ATPase" evidence="5">
    <location>
        <begin position="155"/>
        <end position="295"/>
    </location>
</feature>
<feature type="domain" description="AAA+ ATPase" evidence="5">
    <location>
        <begin position="529"/>
        <end position="657"/>
    </location>
</feature>
<dbReference type="Pfam" id="PF01434">
    <property type="entry name" value="Peptidase_M41"/>
    <property type="match status" value="1"/>
</dbReference>
<evidence type="ECO:0000313" key="7">
    <source>
        <dbReference type="Proteomes" id="UP000236745"/>
    </source>
</evidence>
<evidence type="ECO:0000256" key="2">
    <source>
        <dbReference type="ARBA" id="ARBA00022670"/>
    </source>
</evidence>
<name>A0A1H6CQ82_9GAMM</name>
<dbReference type="GO" id="GO:0006508">
    <property type="term" value="P:proteolysis"/>
    <property type="evidence" value="ECO:0007669"/>
    <property type="project" value="UniProtKB-KW"/>
</dbReference>
<dbReference type="InterPro" id="IPR003960">
    <property type="entry name" value="ATPase_AAA_CS"/>
</dbReference>
<comment type="similarity">
    <text evidence="4">Belongs to the AAA ATPase family.</text>
</comment>
<dbReference type="PROSITE" id="PS00674">
    <property type="entry name" value="AAA"/>
    <property type="match status" value="1"/>
</dbReference>
<keyword evidence="3" id="KW-0378">Hydrolase</keyword>
<dbReference type="InterPro" id="IPR003593">
    <property type="entry name" value="AAA+_ATPase"/>
</dbReference>
<dbReference type="GO" id="GO:0004176">
    <property type="term" value="F:ATP-dependent peptidase activity"/>
    <property type="evidence" value="ECO:0007669"/>
    <property type="project" value="InterPro"/>
</dbReference>
<reference evidence="6 7" key="1">
    <citation type="submission" date="2016-10" db="EMBL/GenBank/DDBJ databases">
        <authorList>
            <person name="de Groot N.N."/>
        </authorList>
    </citation>
    <scope>NUCLEOTIDE SEQUENCE [LARGE SCALE GENOMIC DNA]</scope>
    <source>
        <strain evidence="6 7">DSM 22012</strain>
    </source>
</reference>
<dbReference type="SUPFAM" id="SSF140990">
    <property type="entry name" value="FtsH protease domain-like"/>
    <property type="match status" value="1"/>
</dbReference>
<sequence length="915" mass="102868">MRNMLLGGKLLAVELKDDSIRLDHLRTALQYLQPVSDTDFSRLCDGLNLSVDIQRSEHFTTAQLEKAAALPRLPYSPDVIALLERFKQQGLDLSSQITEPYVDLNQRKGRYHEVVAGVAELRALLSSRIFDQDAAIEAVSDAVMRMNWSELSERPNAIFSFLGPAATGKTYMAQLIGQGLQGYALRAFDMTQFSSEKESFGLVGLRKGFSDATSGQLTDFVKQNPRSILVFDEIEKSHTKVQTALLRMLSEGRLRDEYTGEEIDFRQTIVVFTSNLGSSIYSNRAFAEQARRQPHQAREHLLQAIRQETKIEDGHQVAAIPPEMLSRLAQGSIILFNRLSIDALARIAQEQIQLERKSFQEKLGLMVEFQQLDLLAKLLVLGFAPEFDTRAVKSRLCDQVYDPITDYLLAHADVAVDSVVLTIGSDAQEFLQSQDMQRLPQQLATKHQRVYFRHQLALEGAQLHVTLTDVRIEKLARGEDFLDASGIQVDLPEVSFSQIAGHAQIKARLSETVKLITRREQLKAQNVSVPRGMLLHGVPGTGKTMLAKAFAHEAELPFIACAGNDLLNEAFIRKLFTRAREYAPAIIFIDEIDALPRRGTAGAQADALVNRMLIEIDGFAGGDDIFIIAATNRKELIDPALLRSGRIDLHFEVPQLDKEARRWFIQRMLDRPLFSNQEDLDQLVMLTAGFSGADLEKVNREVVLLALRDGIELIDAELIIEQINTQKYGAPLNLEDGHHHLQETAYHEAAHAVMSRVLLPERRIEQVTVVARANFLGMVSYDNEQQHDYTRNFMFNLTCVALAGRAAQIRRFGEQGLDSGASGDLKQAAHYAWLAIAEWGMDEALYNLAIPELKQHLQRLPFAAQVEERIKLWLDEATRTTASLVATHWQQIERVAQQVLRDEVIDAATLKQLME</sequence>
<dbReference type="EMBL" id="FNVQ01000004">
    <property type="protein sequence ID" value="SEG75134.1"/>
    <property type="molecule type" value="Genomic_DNA"/>
</dbReference>
<dbReference type="GO" id="GO:0005524">
    <property type="term" value="F:ATP binding"/>
    <property type="evidence" value="ECO:0007669"/>
    <property type="project" value="UniProtKB-KW"/>
</dbReference>
<dbReference type="InterPro" id="IPR041569">
    <property type="entry name" value="AAA_lid_3"/>
</dbReference>
<comment type="similarity">
    <text evidence="1">In the C-terminal section; belongs to the peptidase M41 family.</text>
</comment>
<dbReference type="InterPro" id="IPR027417">
    <property type="entry name" value="P-loop_NTPase"/>
</dbReference>
<dbReference type="Gene3D" id="3.40.50.300">
    <property type="entry name" value="P-loop containing nucleotide triphosphate hydrolases"/>
    <property type="match status" value="2"/>
</dbReference>
<dbReference type="RefSeq" id="WP_104004426.1">
    <property type="nucleotide sequence ID" value="NZ_FNVQ01000004.1"/>
</dbReference>
<accession>A0A1H6CQ82</accession>
<dbReference type="OrthoDB" id="9809379at2"/>
<keyword evidence="4" id="KW-0067">ATP-binding</keyword>
<dbReference type="PANTHER" id="PTHR23076:SF37">
    <property type="entry name" value="ATP-DEPENDENT ZINC METALLOPROTEASE FTSH 4, MITOCHONDRIAL"/>
    <property type="match status" value="1"/>
</dbReference>
<protein>
    <submittedName>
        <fullName evidence="6">ATP-dependent Zn proteases</fullName>
    </submittedName>
</protein>
<dbReference type="SMART" id="SM00382">
    <property type="entry name" value="AAA"/>
    <property type="match status" value="2"/>
</dbReference>
<evidence type="ECO:0000256" key="1">
    <source>
        <dbReference type="ARBA" id="ARBA00010044"/>
    </source>
</evidence>
<dbReference type="Proteomes" id="UP000236745">
    <property type="component" value="Unassembled WGS sequence"/>
</dbReference>
<evidence type="ECO:0000256" key="3">
    <source>
        <dbReference type="ARBA" id="ARBA00022801"/>
    </source>
</evidence>
<dbReference type="GO" id="GO:0004222">
    <property type="term" value="F:metalloendopeptidase activity"/>
    <property type="evidence" value="ECO:0007669"/>
    <property type="project" value="InterPro"/>
</dbReference>
<dbReference type="GO" id="GO:0045037">
    <property type="term" value="P:protein import into chloroplast stroma"/>
    <property type="evidence" value="ECO:0007669"/>
    <property type="project" value="TreeGrafter"/>
</dbReference>
<evidence type="ECO:0000313" key="6">
    <source>
        <dbReference type="EMBL" id="SEG75134.1"/>
    </source>
</evidence>
<dbReference type="Gene3D" id="1.10.8.60">
    <property type="match status" value="1"/>
</dbReference>
<dbReference type="Gene3D" id="1.20.58.760">
    <property type="entry name" value="Peptidase M41"/>
    <property type="match status" value="1"/>
</dbReference>
<organism evidence="6 7">
    <name type="scientific">Marinobacterium lutimaris</name>
    <dbReference type="NCBI Taxonomy" id="568106"/>
    <lineage>
        <taxon>Bacteria</taxon>
        <taxon>Pseudomonadati</taxon>
        <taxon>Pseudomonadota</taxon>
        <taxon>Gammaproteobacteria</taxon>
        <taxon>Oceanospirillales</taxon>
        <taxon>Oceanospirillaceae</taxon>
        <taxon>Marinobacterium</taxon>
    </lineage>
</organism>
<dbReference type="InterPro" id="IPR000642">
    <property type="entry name" value="Peptidase_M41"/>
</dbReference>
<keyword evidence="2 6" id="KW-0645">Protease</keyword>
<dbReference type="InterPro" id="IPR037219">
    <property type="entry name" value="Peptidase_M41-like"/>
</dbReference>
<proteinExistence type="inferred from homology"/>
<dbReference type="InterPro" id="IPR003959">
    <property type="entry name" value="ATPase_AAA_core"/>
</dbReference>
<dbReference type="Pfam" id="PF17862">
    <property type="entry name" value="AAA_lid_3"/>
    <property type="match status" value="1"/>
</dbReference>
<dbReference type="InterPro" id="IPR001270">
    <property type="entry name" value="ClpA/B"/>
</dbReference>
<evidence type="ECO:0000259" key="5">
    <source>
        <dbReference type="SMART" id="SM00382"/>
    </source>
</evidence>
<keyword evidence="7" id="KW-1185">Reference proteome</keyword>
<dbReference type="Pfam" id="PF07724">
    <property type="entry name" value="AAA_2"/>
    <property type="match status" value="1"/>
</dbReference>
<dbReference type="PANTHER" id="PTHR23076">
    <property type="entry name" value="METALLOPROTEASE M41 FTSH"/>
    <property type="match status" value="1"/>
</dbReference>
<dbReference type="AlphaFoldDB" id="A0A1H6CQ82"/>
<dbReference type="PRINTS" id="PR00300">
    <property type="entry name" value="CLPPROTEASEA"/>
</dbReference>